<evidence type="ECO:0000256" key="5">
    <source>
        <dbReference type="ARBA" id="ARBA00022989"/>
    </source>
</evidence>
<name>A0A0J1IRI4_NIACI</name>
<gene>
    <name evidence="8" type="ORF">ABW02_02150</name>
</gene>
<dbReference type="Pfam" id="PF00893">
    <property type="entry name" value="Multi_Drug_Res"/>
    <property type="match status" value="1"/>
</dbReference>
<evidence type="ECO:0000256" key="4">
    <source>
        <dbReference type="ARBA" id="ARBA00022692"/>
    </source>
</evidence>
<dbReference type="RefSeq" id="WP_047940253.1">
    <property type="nucleotide sequence ID" value="NZ_CP053989.1"/>
</dbReference>
<dbReference type="OrthoDB" id="21828at2"/>
<dbReference type="EMBL" id="LDPH01000001">
    <property type="protein sequence ID" value="KLV28559.1"/>
    <property type="molecule type" value="Genomic_DNA"/>
</dbReference>
<keyword evidence="4 7" id="KW-0812">Transmembrane</keyword>
<dbReference type="InterPro" id="IPR037185">
    <property type="entry name" value="EmrE-like"/>
</dbReference>
<evidence type="ECO:0000256" key="7">
    <source>
        <dbReference type="RuleBase" id="RU003942"/>
    </source>
</evidence>
<comment type="similarity">
    <text evidence="7">Belongs to the drug/metabolite transporter (DMT) superfamily. Small multidrug resistance (SMR) (TC 2.A.7.1) family.</text>
</comment>
<dbReference type="SUPFAM" id="SSF103481">
    <property type="entry name" value="Multidrug resistance efflux transporter EmrE"/>
    <property type="match status" value="1"/>
</dbReference>
<keyword evidence="6" id="KW-0472">Membrane</keyword>
<dbReference type="PANTHER" id="PTHR30561:SF0">
    <property type="entry name" value="GUANIDINIUM EXPORTER"/>
    <property type="match status" value="1"/>
</dbReference>
<dbReference type="Gene3D" id="1.10.3730.20">
    <property type="match status" value="1"/>
</dbReference>
<keyword evidence="5" id="KW-1133">Transmembrane helix</keyword>
<dbReference type="InterPro" id="IPR045324">
    <property type="entry name" value="Small_multidrug_res"/>
</dbReference>
<evidence type="ECO:0000313" key="9">
    <source>
        <dbReference type="Proteomes" id="UP000036045"/>
    </source>
</evidence>
<evidence type="ECO:0000256" key="6">
    <source>
        <dbReference type="ARBA" id="ARBA00023136"/>
    </source>
</evidence>
<keyword evidence="9" id="KW-1185">Reference proteome</keyword>
<evidence type="ECO:0000256" key="1">
    <source>
        <dbReference type="ARBA" id="ARBA00004651"/>
    </source>
</evidence>
<evidence type="ECO:0000256" key="2">
    <source>
        <dbReference type="ARBA" id="ARBA00022448"/>
    </source>
</evidence>
<dbReference type="GO" id="GO:0022857">
    <property type="term" value="F:transmembrane transporter activity"/>
    <property type="evidence" value="ECO:0007669"/>
    <property type="project" value="InterPro"/>
</dbReference>
<reference evidence="8 9" key="1">
    <citation type="submission" date="2015-05" db="EMBL/GenBank/DDBJ databases">
        <title>Whole genome sequence and identification of bacterial endophytes from Costus igneus.</title>
        <authorList>
            <person name="Lee Y.P."/>
            <person name="Gan H.M."/>
            <person name="Eng W."/>
            <person name="Wheatley M.S."/>
            <person name="Caraballo A."/>
            <person name="Polter S."/>
            <person name="Savka M.A."/>
            <person name="Hudson A.O."/>
        </authorList>
    </citation>
    <scope>NUCLEOTIDE SEQUENCE [LARGE SCALE GENOMIC DNA]</scope>
    <source>
        <strain evidence="8 9">RIT379</strain>
    </source>
</reference>
<comment type="subcellular location">
    <subcellularLocation>
        <location evidence="1 7">Cell membrane</location>
        <topology evidence="1 7">Multi-pass membrane protein</topology>
    </subcellularLocation>
</comment>
<dbReference type="GeneID" id="56349450"/>
<evidence type="ECO:0000313" key="8">
    <source>
        <dbReference type="EMBL" id="KLV28559.1"/>
    </source>
</evidence>
<dbReference type="PANTHER" id="PTHR30561">
    <property type="entry name" value="SMR FAMILY PROTON-DEPENDENT DRUG EFFLUX TRANSPORTER SUGE"/>
    <property type="match status" value="1"/>
</dbReference>
<accession>A0A0J1IRI4</accession>
<keyword evidence="2" id="KW-0813">Transport</keyword>
<protein>
    <submittedName>
        <fullName evidence="8">Transporter</fullName>
    </submittedName>
</protein>
<sequence length="103" mass="11086">MAWLALIAAGCCEIIGVINIKRLTMKKWDALLYLVIGFMCSFALLSYAMKTISMGTAYGVWTGIGTVGSALLGMFVYGEPKDGKRILFISMILVAAVGLKLIS</sequence>
<dbReference type="InterPro" id="IPR000390">
    <property type="entry name" value="Small_drug/metabolite_transptr"/>
</dbReference>
<dbReference type="GO" id="GO:0005886">
    <property type="term" value="C:plasma membrane"/>
    <property type="evidence" value="ECO:0007669"/>
    <property type="project" value="UniProtKB-SubCell"/>
</dbReference>
<keyword evidence="3" id="KW-1003">Cell membrane</keyword>
<proteinExistence type="inferred from homology"/>
<dbReference type="Proteomes" id="UP000036045">
    <property type="component" value="Unassembled WGS sequence"/>
</dbReference>
<organism evidence="8 9">
    <name type="scientific">Niallia circulans</name>
    <name type="common">Bacillus circulans</name>
    <dbReference type="NCBI Taxonomy" id="1397"/>
    <lineage>
        <taxon>Bacteria</taxon>
        <taxon>Bacillati</taxon>
        <taxon>Bacillota</taxon>
        <taxon>Bacilli</taxon>
        <taxon>Bacillales</taxon>
        <taxon>Bacillaceae</taxon>
        <taxon>Niallia</taxon>
    </lineage>
</organism>
<dbReference type="AlphaFoldDB" id="A0A0J1IRI4"/>
<evidence type="ECO:0000256" key="3">
    <source>
        <dbReference type="ARBA" id="ARBA00022475"/>
    </source>
</evidence>
<dbReference type="PATRIC" id="fig|1397.4.peg.480"/>
<comment type="caution">
    <text evidence="8">The sequence shown here is derived from an EMBL/GenBank/DDBJ whole genome shotgun (WGS) entry which is preliminary data.</text>
</comment>